<organism evidence="1 2">
    <name type="scientific">Blautia producta</name>
    <dbReference type="NCBI Taxonomy" id="33035"/>
    <lineage>
        <taxon>Bacteria</taxon>
        <taxon>Bacillati</taxon>
        <taxon>Bacillota</taxon>
        <taxon>Clostridia</taxon>
        <taxon>Lachnospirales</taxon>
        <taxon>Lachnospiraceae</taxon>
        <taxon>Blautia</taxon>
    </lineage>
</organism>
<evidence type="ECO:0000313" key="2">
    <source>
        <dbReference type="Proteomes" id="UP001325248"/>
    </source>
</evidence>
<accession>A0ABZ0UIE9</accession>
<protein>
    <submittedName>
        <fullName evidence="1">Uncharacterized protein</fullName>
    </submittedName>
</protein>
<proteinExistence type="predicted"/>
<gene>
    <name evidence="1" type="ORF">BLCOC_41010</name>
</gene>
<dbReference type="Proteomes" id="UP001325248">
    <property type="component" value="Chromosome"/>
</dbReference>
<reference evidence="1" key="1">
    <citation type="submission" date="2023-10" db="EMBL/GenBank/DDBJ databases">
        <title>Genome sequence of Blautia coccoides DSM 935.</title>
        <authorList>
            <person name="Boeer T."/>
            <person name="Bengelsdorf F.R."/>
            <person name="Daniel R."/>
            <person name="Poehlein A."/>
        </authorList>
    </citation>
    <scope>NUCLEOTIDE SEQUENCE [LARGE SCALE GENOMIC DNA]</scope>
    <source>
        <strain evidence="1">DSM 935</strain>
    </source>
</reference>
<dbReference type="Pfam" id="PF20574">
    <property type="entry name" value="DUF6783"/>
    <property type="match status" value="1"/>
</dbReference>
<name>A0ABZ0UIE9_9FIRM</name>
<sequence length="117" mass="12895">MKIAFGKLCVTLCERFVPDEGIVAGYADRIGDKSPAKWDVQLAGMNFHIHSGSVAAERFSHRDLRPPALSHSLPSVTIPHPNSSAKKAPATRGKPFSFFHHTVACCTYVLHSFLFLF</sequence>
<evidence type="ECO:0000313" key="1">
    <source>
        <dbReference type="EMBL" id="WPX75736.1"/>
    </source>
</evidence>
<dbReference type="EMBL" id="CP136422">
    <property type="protein sequence ID" value="WPX75736.1"/>
    <property type="molecule type" value="Genomic_DNA"/>
</dbReference>
<keyword evidence="2" id="KW-1185">Reference proteome</keyword>
<dbReference type="InterPro" id="IPR046710">
    <property type="entry name" value="DUF6783"/>
</dbReference>